<dbReference type="AlphaFoldDB" id="A0A2P1PV92"/>
<reference evidence="2 3" key="1">
    <citation type="submission" date="2018-03" db="EMBL/GenBank/DDBJ databases">
        <title>Ahniella affigens gen. nov., sp. nov., a gammaproteobacterium isolated from sandy soil near a stream.</title>
        <authorList>
            <person name="Ko Y."/>
            <person name="Kim J.-H."/>
        </authorList>
    </citation>
    <scope>NUCLEOTIDE SEQUENCE [LARGE SCALE GENOMIC DNA]</scope>
    <source>
        <strain evidence="2 3">D13</strain>
    </source>
</reference>
<dbReference type="EMBL" id="CP027860">
    <property type="protein sequence ID" value="AVP98742.1"/>
    <property type="molecule type" value="Genomic_DNA"/>
</dbReference>
<evidence type="ECO:0008006" key="4">
    <source>
        <dbReference type="Google" id="ProtNLM"/>
    </source>
</evidence>
<dbReference type="OrthoDB" id="7063662at2"/>
<name>A0A2P1PV92_9GAMM</name>
<evidence type="ECO:0000256" key="1">
    <source>
        <dbReference type="SAM" id="SignalP"/>
    </source>
</evidence>
<sequence length="103" mass="11339">MPRFSSFVLGLTLISALSPTYADTLLIERQERAQGVMHPAKGMLKSQVEQQYGAPVSKSDPVGQPPISKWDYGSFTVYFENDHVITSVLNKSSAREQGPKPAQ</sequence>
<gene>
    <name evidence="2" type="ORF">C7S18_16785</name>
</gene>
<organism evidence="2 3">
    <name type="scientific">Ahniella affigens</name>
    <dbReference type="NCBI Taxonomy" id="2021234"/>
    <lineage>
        <taxon>Bacteria</taxon>
        <taxon>Pseudomonadati</taxon>
        <taxon>Pseudomonadota</taxon>
        <taxon>Gammaproteobacteria</taxon>
        <taxon>Lysobacterales</taxon>
        <taxon>Rhodanobacteraceae</taxon>
        <taxon>Ahniella</taxon>
    </lineage>
</organism>
<accession>A0A2P1PV92</accession>
<protein>
    <recommendedName>
        <fullName evidence="4">Phosphodiesterase</fullName>
    </recommendedName>
</protein>
<keyword evidence="3" id="KW-1185">Reference proteome</keyword>
<reference evidence="2 3" key="2">
    <citation type="submission" date="2018-03" db="EMBL/GenBank/DDBJ databases">
        <authorList>
            <person name="Keele B.F."/>
        </authorList>
    </citation>
    <scope>NUCLEOTIDE SEQUENCE [LARGE SCALE GENOMIC DNA]</scope>
    <source>
        <strain evidence="2 3">D13</strain>
    </source>
</reference>
<dbReference type="KEGG" id="xba:C7S18_16785"/>
<feature type="signal peptide" evidence="1">
    <location>
        <begin position="1"/>
        <end position="22"/>
    </location>
</feature>
<dbReference type="RefSeq" id="WP_106892662.1">
    <property type="nucleotide sequence ID" value="NZ_CP027860.1"/>
</dbReference>
<feature type="chain" id="PRO_5015179084" description="Phosphodiesterase" evidence="1">
    <location>
        <begin position="23"/>
        <end position="103"/>
    </location>
</feature>
<evidence type="ECO:0000313" key="3">
    <source>
        <dbReference type="Proteomes" id="UP000241074"/>
    </source>
</evidence>
<dbReference type="Proteomes" id="UP000241074">
    <property type="component" value="Chromosome"/>
</dbReference>
<keyword evidence="1" id="KW-0732">Signal</keyword>
<evidence type="ECO:0000313" key="2">
    <source>
        <dbReference type="EMBL" id="AVP98742.1"/>
    </source>
</evidence>
<proteinExistence type="predicted"/>